<dbReference type="InterPro" id="IPR006671">
    <property type="entry name" value="Cyclin_N"/>
</dbReference>
<comment type="similarity">
    <text evidence="4">Belongs to the cyclin family.</text>
</comment>
<dbReference type="InterPro" id="IPR048258">
    <property type="entry name" value="Cyclins_cyclin-box"/>
</dbReference>
<proteinExistence type="inferred from homology"/>
<dbReference type="GO" id="GO:0044772">
    <property type="term" value="P:mitotic cell cycle phase transition"/>
    <property type="evidence" value="ECO:0007669"/>
    <property type="project" value="InterPro"/>
</dbReference>
<dbReference type="Pfam" id="PF02984">
    <property type="entry name" value="Cyclin_C"/>
    <property type="match status" value="1"/>
</dbReference>
<dbReference type="CDD" id="cd20507">
    <property type="entry name" value="CYCLIN_CCNB1-like_rpt1"/>
    <property type="match status" value="1"/>
</dbReference>
<feature type="domain" description="Cyclin-like" evidence="5">
    <location>
        <begin position="60"/>
        <end position="144"/>
    </location>
</feature>
<sequence length="271" mass="31153">MVIDWEDIDAPDAEDPQALTEFVNDIYEHLFEKEKTDRLSPTFLANQTEITDRMRSILVDWLIEVHRMFKLMPETLFLAINIIDRFLSLRVISRDKLQLVGITSMLIASKYEEIYAPCCGDFVYISDGAYSKEQILLMEQQILNTLHFNLLHPSPLHFLRRFSKAAGSDYTIHTLCKYLIELMLLDVRFIKYTASQIAAGSVYVARMMTDKAPWTSTLEHYTTYSLGEVLPVARDMNDFLKAYGKSSLKAAKKKYSSSKYGQVADIAVVDF</sequence>
<dbReference type="Gene3D" id="1.10.472.10">
    <property type="entry name" value="Cyclin-like"/>
    <property type="match status" value="2"/>
</dbReference>
<evidence type="ECO:0000313" key="7">
    <source>
        <dbReference type="EMBL" id="NDV35001.1"/>
    </source>
</evidence>
<name>A0A6B2LDV6_9EUKA</name>
<dbReference type="InterPro" id="IPR036915">
    <property type="entry name" value="Cyclin-like_sf"/>
</dbReference>
<dbReference type="SMART" id="SM01332">
    <property type="entry name" value="Cyclin_C"/>
    <property type="match status" value="1"/>
</dbReference>
<dbReference type="FunFam" id="1.10.472.10:FF:000001">
    <property type="entry name" value="G2/mitotic-specific cyclin"/>
    <property type="match status" value="1"/>
</dbReference>
<evidence type="ECO:0000259" key="5">
    <source>
        <dbReference type="SMART" id="SM00385"/>
    </source>
</evidence>
<dbReference type="SMART" id="SM00385">
    <property type="entry name" value="CYCLIN"/>
    <property type="match status" value="2"/>
</dbReference>
<dbReference type="InterPro" id="IPR013763">
    <property type="entry name" value="Cyclin-like_dom"/>
</dbReference>
<reference evidence="7" key="1">
    <citation type="journal article" date="2020" name="J. Eukaryot. Microbiol.">
        <title>De novo Sequencing, Assembly and Annotation of the Transcriptome for the Free-Living Testate Amoeba Arcella intermedia.</title>
        <authorList>
            <person name="Ribeiro G.M."/>
            <person name="Porfirio-Sousa A.L."/>
            <person name="Maurer-Alcala X.X."/>
            <person name="Katz L.A."/>
            <person name="Lahr D.J.G."/>
        </authorList>
    </citation>
    <scope>NUCLEOTIDE SEQUENCE</scope>
</reference>
<dbReference type="InterPro" id="IPR004367">
    <property type="entry name" value="Cyclin_C-dom"/>
</dbReference>
<evidence type="ECO:0000259" key="6">
    <source>
        <dbReference type="SMART" id="SM01332"/>
    </source>
</evidence>
<protein>
    <submittedName>
        <fullName evidence="7">Uncharacterized protein</fullName>
    </submittedName>
</protein>
<feature type="domain" description="Cyclin C-terminal" evidence="6">
    <location>
        <begin position="153"/>
        <end position="269"/>
    </location>
</feature>
<evidence type="ECO:0000256" key="4">
    <source>
        <dbReference type="RuleBase" id="RU000383"/>
    </source>
</evidence>
<dbReference type="AlphaFoldDB" id="A0A6B2LDV6"/>
<evidence type="ECO:0000256" key="3">
    <source>
        <dbReference type="ARBA" id="ARBA00023306"/>
    </source>
</evidence>
<dbReference type="EMBL" id="GIBP01006032">
    <property type="protein sequence ID" value="NDV35001.1"/>
    <property type="molecule type" value="Transcribed_RNA"/>
</dbReference>
<dbReference type="GO" id="GO:0016538">
    <property type="term" value="F:cyclin-dependent protein serine/threonine kinase regulator activity"/>
    <property type="evidence" value="ECO:0007669"/>
    <property type="project" value="InterPro"/>
</dbReference>
<dbReference type="PROSITE" id="PS00292">
    <property type="entry name" value="CYCLINS"/>
    <property type="match status" value="1"/>
</dbReference>
<dbReference type="InterPro" id="IPR046965">
    <property type="entry name" value="Cyclin_A/B-like"/>
</dbReference>
<keyword evidence="3" id="KW-0131">Cell cycle</keyword>
<accession>A0A6B2LDV6</accession>
<dbReference type="PANTHER" id="PTHR10177">
    <property type="entry name" value="CYCLINS"/>
    <property type="match status" value="1"/>
</dbReference>
<organism evidence="7">
    <name type="scientific">Arcella intermedia</name>
    <dbReference type="NCBI Taxonomy" id="1963864"/>
    <lineage>
        <taxon>Eukaryota</taxon>
        <taxon>Amoebozoa</taxon>
        <taxon>Tubulinea</taxon>
        <taxon>Elardia</taxon>
        <taxon>Arcellinida</taxon>
        <taxon>Sphaerothecina</taxon>
        <taxon>Arcellidae</taxon>
        <taxon>Arcella</taxon>
    </lineage>
</organism>
<feature type="domain" description="Cyclin-like" evidence="5">
    <location>
        <begin position="157"/>
        <end position="238"/>
    </location>
</feature>
<keyword evidence="2 4" id="KW-0195">Cyclin</keyword>
<dbReference type="InterPro" id="IPR039361">
    <property type="entry name" value="Cyclin"/>
</dbReference>
<dbReference type="Pfam" id="PF00134">
    <property type="entry name" value="Cyclin_N"/>
    <property type="match status" value="1"/>
</dbReference>
<evidence type="ECO:0000256" key="2">
    <source>
        <dbReference type="ARBA" id="ARBA00023127"/>
    </source>
</evidence>
<keyword evidence="1" id="KW-0132">Cell division</keyword>
<dbReference type="SUPFAM" id="SSF47954">
    <property type="entry name" value="Cyclin-like"/>
    <property type="match status" value="2"/>
</dbReference>
<dbReference type="GO" id="GO:0051301">
    <property type="term" value="P:cell division"/>
    <property type="evidence" value="ECO:0007669"/>
    <property type="project" value="UniProtKB-KW"/>
</dbReference>
<dbReference type="PIRSF" id="PIRSF001771">
    <property type="entry name" value="Cyclin_A_B_D_E"/>
    <property type="match status" value="1"/>
</dbReference>
<evidence type="ECO:0000256" key="1">
    <source>
        <dbReference type="ARBA" id="ARBA00022618"/>
    </source>
</evidence>